<dbReference type="EC" id="6.3.5.3" evidence="8"/>
<comment type="catalytic activity">
    <reaction evidence="8">
        <text>N(2)-formyl-N(1)-(5-phospho-beta-D-ribosyl)glycinamide + L-glutamine + ATP + H2O = 2-formamido-N(1)-(5-O-phospho-beta-D-ribosyl)acetamidine + L-glutamate + ADP + phosphate + H(+)</text>
        <dbReference type="Rhea" id="RHEA:17129"/>
        <dbReference type="ChEBI" id="CHEBI:15377"/>
        <dbReference type="ChEBI" id="CHEBI:15378"/>
        <dbReference type="ChEBI" id="CHEBI:29985"/>
        <dbReference type="ChEBI" id="CHEBI:30616"/>
        <dbReference type="ChEBI" id="CHEBI:43474"/>
        <dbReference type="ChEBI" id="CHEBI:58359"/>
        <dbReference type="ChEBI" id="CHEBI:147286"/>
        <dbReference type="ChEBI" id="CHEBI:147287"/>
        <dbReference type="ChEBI" id="CHEBI:456216"/>
        <dbReference type="EC" id="6.3.5.3"/>
    </reaction>
</comment>
<proteinExistence type="inferred from homology"/>
<dbReference type="PIRSF" id="PIRSF001586">
    <property type="entry name" value="FGAM_synth_I"/>
    <property type="match status" value="1"/>
</dbReference>
<dbReference type="Pfam" id="PF13507">
    <property type="entry name" value="GATase_5"/>
    <property type="match status" value="1"/>
</dbReference>
<dbReference type="EMBL" id="NIGF01000019">
    <property type="protein sequence ID" value="PQV62886.1"/>
    <property type="molecule type" value="Genomic_DNA"/>
</dbReference>
<dbReference type="FunCoup" id="A0A2S8SQ31">
    <property type="interactions" value="158"/>
</dbReference>
<dbReference type="GO" id="GO:0004359">
    <property type="term" value="F:glutaminase activity"/>
    <property type="evidence" value="ECO:0007669"/>
    <property type="project" value="UniProtKB-EC"/>
</dbReference>
<comment type="subcellular location">
    <subcellularLocation>
        <location evidence="8">Cytoplasm</location>
    </subcellularLocation>
</comment>
<dbReference type="GO" id="GO:0004642">
    <property type="term" value="F:phosphoribosylformylglycinamidine synthase activity"/>
    <property type="evidence" value="ECO:0007669"/>
    <property type="project" value="UniProtKB-UniRule"/>
</dbReference>
<evidence type="ECO:0000256" key="2">
    <source>
        <dbReference type="ARBA" id="ARBA00022598"/>
    </source>
</evidence>
<gene>
    <name evidence="8" type="primary">purQ</name>
    <name evidence="9" type="ORF">B1R32_11926</name>
</gene>
<dbReference type="EC" id="3.5.1.2" evidence="8"/>
<feature type="active site" description="Nucleophile" evidence="8">
    <location>
        <position position="86"/>
    </location>
</feature>
<evidence type="ECO:0000256" key="4">
    <source>
        <dbReference type="ARBA" id="ARBA00022755"/>
    </source>
</evidence>
<evidence type="ECO:0000256" key="5">
    <source>
        <dbReference type="ARBA" id="ARBA00022801"/>
    </source>
</evidence>
<dbReference type="NCBIfam" id="TIGR01737">
    <property type="entry name" value="FGAM_synth_I"/>
    <property type="match status" value="1"/>
</dbReference>
<feature type="active site" evidence="8">
    <location>
        <position position="205"/>
    </location>
</feature>
<dbReference type="Proteomes" id="UP000237684">
    <property type="component" value="Unassembled WGS sequence"/>
</dbReference>
<dbReference type="SUPFAM" id="SSF52317">
    <property type="entry name" value="Class I glutamine amidotransferase-like"/>
    <property type="match status" value="1"/>
</dbReference>
<keyword evidence="1 8" id="KW-0963">Cytoplasm</keyword>
<dbReference type="HAMAP" id="MF_00421">
    <property type="entry name" value="PurQ"/>
    <property type="match status" value="1"/>
</dbReference>
<keyword evidence="2 8" id="KW-0436">Ligase</keyword>
<dbReference type="GO" id="GO:0006189">
    <property type="term" value="P:'de novo' IMP biosynthetic process"/>
    <property type="evidence" value="ECO:0007669"/>
    <property type="project" value="UniProtKB-UniRule"/>
</dbReference>
<dbReference type="Gene3D" id="3.40.50.880">
    <property type="match status" value="1"/>
</dbReference>
<evidence type="ECO:0000256" key="1">
    <source>
        <dbReference type="ARBA" id="ARBA00022490"/>
    </source>
</evidence>
<comment type="function">
    <text evidence="8">Part of the phosphoribosylformylglycinamidine synthase complex involved in the purines biosynthetic pathway. Catalyzes the ATP-dependent conversion of formylglycinamide ribonucleotide (FGAR) and glutamine to yield formylglycinamidine ribonucleotide (FGAM) and glutamate. The FGAM synthase complex is composed of three subunits. PurQ produces an ammonia molecule by converting glutamine to glutamate. PurL transfers the ammonia molecule to FGAR to form FGAM in an ATP-dependent manner. PurS interacts with PurQ and PurL and is thought to assist in the transfer of the ammonia molecule from PurQ to PurL.</text>
</comment>
<dbReference type="CDD" id="cd01740">
    <property type="entry name" value="GATase1_FGAR_AT"/>
    <property type="match status" value="1"/>
</dbReference>
<dbReference type="PANTHER" id="PTHR47552">
    <property type="entry name" value="PHOSPHORIBOSYLFORMYLGLYCINAMIDINE SYNTHASE SUBUNIT PURQ"/>
    <property type="match status" value="1"/>
</dbReference>
<keyword evidence="3 8" id="KW-0547">Nucleotide-binding</keyword>
<evidence type="ECO:0000313" key="9">
    <source>
        <dbReference type="EMBL" id="PQV62886.1"/>
    </source>
</evidence>
<dbReference type="AlphaFoldDB" id="A0A2S8SQ31"/>
<keyword evidence="7 8" id="KW-0315">Glutamine amidotransferase</keyword>
<comment type="pathway">
    <text evidence="8">Purine metabolism; IMP biosynthesis via de novo pathway; 5-amino-1-(5-phospho-D-ribosyl)imidazole from N(2)-formyl-N(1)-(5-phospho-D-ribosyl)glycinamide: step 1/2.</text>
</comment>
<evidence type="ECO:0000256" key="7">
    <source>
        <dbReference type="ARBA" id="ARBA00022962"/>
    </source>
</evidence>
<keyword evidence="6 8" id="KW-0067">ATP-binding</keyword>
<dbReference type="InterPro" id="IPR029062">
    <property type="entry name" value="Class_I_gatase-like"/>
</dbReference>
<reference evidence="9 10" key="1">
    <citation type="journal article" date="2018" name="Syst. Appl. Microbiol.">
        <title>Abditibacterium utsteinense sp. nov., the first cultivated member of candidate phylum FBP, isolated from ice-free Antarctic soil samples.</title>
        <authorList>
            <person name="Tahon G."/>
            <person name="Tytgat B."/>
            <person name="Lebbe L."/>
            <person name="Carlier A."/>
            <person name="Willems A."/>
        </authorList>
    </citation>
    <scope>NUCLEOTIDE SEQUENCE [LARGE SCALE GENOMIC DNA]</scope>
    <source>
        <strain evidence="9 10">LMG 29911</strain>
    </source>
</reference>
<dbReference type="GO" id="GO:0005524">
    <property type="term" value="F:ATP binding"/>
    <property type="evidence" value="ECO:0007669"/>
    <property type="project" value="UniProtKB-KW"/>
</dbReference>
<dbReference type="PANTHER" id="PTHR47552:SF1">
    <property type="entry name" value="PHOSPHORIBOSYLFORMYLGLYCINAMIDINE SYNTHASE SUBUNIT PURQ"/>
    <property type="match status" value="1"/>
</dbReference>
<keyword evidence="4 8" id="KW-0658">Purine biosynthesis</keyword>
<evidence type="ECO:0000256" key="3">
    <source>
        <dbReference type="ARBA" id="ARBA00022741"/>
    </source>
</evidence>
<dbReference type="SMART" id="SM01211">
    <property type="entry name" value="GATase_5"/>
    <property type="match status" value="1"/>
</dbReference>
<comment type="catalytic activity">
    <reaction evidence="8">
        <text>L-glutamine + H2O = L-glutamate + NH4(+)</text>
        <dbReference type="Rhea" id="RHEA:15889"/>
        <dbReference type="ChEBI" id="CHEBI:15377"/>
        <dbReference type="ChEBI" id="CHEBI:28938"/>
        <dbReference type="ChEBI" id="CHEBI:29985"/>
        <dbReference type="ChEBI" id="CHEBI:58359"/>
        <dbReference type="EC" id="3.5.1.2"/>
    </reaction>
</comment>
<evidence type="ECO:0000256" key="8">
    <source>
        <dbReference type="HAMAP-Rule" id="MF_00421"/>
    </source>
</evidence>
<sequence>MHFGIIVFPGTNCEHDTLHVVTEVLGHTGALVWHESTDLSPFDALVLPGGFAHGDYLRTGAVARFSPVMDAVAEFASTGKPVLGICNGFQILCEAGLLPGALRRNYGSHFVCRDVHLRVENNSNVFLQGTNVGDVLRMPIRHGEGSYYADADTISEMERAGQILLRYAHANGEVVAAMNPNGSTGSIAGVCNAAGNVFGLMPHPEAASEAILRNTDGLLIFQGMTQLLNPSRARTGAGARELSIGAL</sequence>
<evidence type="ECO:0000313" key="10">
    <source>
        <dbReference type="Proteomes" id="UP000237684"/>
    </source>
</evidence>
<name>A0A2S8SQ31_9BACT</name>
<dbReference type="UniPathway" id="UPA00074">
    <property type="reaction ID" value="UER00128"/>
</dbReference>
<keyword evidence="10" id="KW-1185">Reference proteome</keyword>
<dbReference type="InterPro" id="IPR010075">
    <property type="entry name" value="PRibForGlyAmidine_synth_PurQ"/>
</dbReference>
<accession>A0A2S8SQ31</accession>
<dbReference type="OrthoDB" id="9804441at2"/>
<comment type="caution">
    <text evidence="9">The sequence shown here is derived from an EMBL/GenBank/DDBJ whole genome shotgun (WGS) entry which is preliminary data.</text>
</comment>
<comment type="subunit">
    <text evidence="8">Part of the FGAM synthase complex composed of 1 PurL, 1 PurQ and 2 PurS subunits.</text>
</comment>
<organism evidence="9 10">
    <name type="scientific">Abditibacterium utsteinense</name>
    <dbReference type="NCBI Taxonomy" id="1960156"/>
    <lineage>
        <taxon>Bacteria</taxon>
        <taxon>Pseudomonadati</taxon>
        <taxon>Abditibacteriota</taxon>
        <taxon>Abditibacteriia</taxon>
        <taxon>Abditibacteriales</taxon>
        <taxon>Abditibacteriaceae</taxon>
        <taxon>Abditibacterium</taxon>
    </lineage>
</organism>
<dbReference type="NCBIfam" id="NF002957">
    <property type="entry name" value="PRK03619.1"/>
    <property type="match status" value="1"/>
</dbReference>
<feature type="active site" evidence="8">
    <location>
        <position position="203"/>
    </location>
</feature>
<evidence type="ECO:0000256" key="6">
    <source>
        <dbReference type="ARBA" id="ARBA00022840"/>
    </source>
</evidence>
<dbReference type="PROSITE" id="PS51273">
    <property type="entry name" value="GATASE_TYPE_1"/>
    <property type="match status" value="1"/>
</dbReference>
<protein>
    <recommendedName>
        <fullName evidence="8">Phosphoribosylformylglycinamidine synthase subunit PurQ</fullName>
        <shortName evidence="8">FGAM synthase</shortName>
        <ecNumber evidence="8">6.3.5.3</ecNumber>
    </recommendedName>
    <alternativeName>
        <fullName evidence="8">Formylglycinamide ribonucleotide amidotransferase subunit I</fullName>
        <shortName evidence="8">FGAR amidotransferase I</shortName>
        <shortName evidence="8">FGAR-AT I</shortName>
    </alternativeName>
    <alternativeName>
        <fullName evidence="8">Glutaminase PurQ</fullName>
        <ecNumber evidence="8">3.5.1.2</ecNumber>
    </alternativeName>
    <alternativeName>
        <fullName evidence="8">Phosphoribosylformylglycinamidine synthase subunit I</fullName>
    </alternativeName>
</protein>
<dbReference type="InParanoid" id="A0A2S8SQ31"/>
<keyword evidence="5 8" id="KW-0378">Hydrolase</keyword>
<dbReference type="GO" id="GO:0005737">
    <property type="term" value="C:cytoplasm"/>
    <property type="evidence" value="ECO:0007669"/>
    <property type="project" value="UniProtKB-SubCell"/>
</dbReference>